<name>A0A845H3N1_9BURK</name>
<accession>A0A845H3N1</accession>
<organism evidence="2 3">
    <name type="scientific">Duganella vulcania</name>
    <dbReference type="NCBI Taxonomy" id="2692166"/>
    <lineage>
        <taxon>Bacteria</taxon>
        <taxon>Pseudomonadati</taxon>
        <taxon>Pseudomonadota</taxon>
        <taxon>Betaproteobacteria</taxon>
        <taxon>Burkholderiales</taxon>
        <taxon>Oxalobacteraceae</taxon>
        <taxon>Telluria group</taxon>
        <taxon>Duganella</taxon>
    </lineage>
</organism>
<keyword evidence="1" id="KW-0472">Membrane</keyword>
<sequence length="69" mass="7243">GAQSGAPSAAPAARRGAPGKWQDRLGMAFALAVGCLFVVACAHIIVGFPWVSVLIGLPYALHVHYKQRD</sequence>
<evidence type="ECO:0000256" key="1">
    <source>
        <dbReference type="SAM" id="Phobius"/>
    </source>
</evidence>
<evidence type="ECO:0000313" key="2">
    <source>
        <dbReference type="EMBL" id="MYM99249.1"/>
    </source>
</evidence>
<protein>
    <submittedName>
        <fullName evidence="2">Uncharacterized protein</fullName>
    </submittedName>
</protein>
<dbReference type="EMBL" id="WWCX01000275">
    <property type="protein sequence ID" value="MYM99249.1"/>
    <property type="molecule type" value="Genomic_DNA"/>
</dbReference>
<evidence type="ECO:0000313" key="3">
    <source>
        <dbReference type="Proteomes" id="UP000447355"/>
    </source>
</evidence>
<reference evidence="2" key="1">
    <citation type="submission" date="2019-12" db="EMBL/GenBank/DDBJ databases">
        <title>Novel species isolated from a subtropical stream in China.</title>
        <authorList>
            <person name="Lu H."/>
        </authorList>
    </citation>
    <scope>NUCLEOTIDE SEQUENCE [LARGE SCALE GENOMIC DNA]</scope>
    <source>
        <strain evidence="2">FT81W</strain>
    </source>
</reference>
<feature type="non-terminal residue" evidence="2">
    <location>
        <position position="1"/>
    </location>
</feature>
<gene>
    <name evidence="2" type="ORF">GTP90_35985</name>
</gene>
<comment type="caution">
    <text evidence="2">The sequence shown here is derived from an EMBL/GenBank/DDBJ whole genome shotgun (WGS) entry which is preliminary data.</text>
</comment>
<dbReference type="RefSeq" id="WP_161087951.1">
    <property type="nucleotide sequence ID" value="NZ_WWCX01000275.1"/>
</dbReference>
<dbReference type="AlphaFoldDB" id="A0A845H3N1"/>
<feature type="transmembrane region" description="Helical" evidence="1">
    <location>
        <begin position="28"/>
        <end position="61"/>
    </location>
</feature>
<dbReference type="Proteomes" id="UP000447355">
    <property type="component" value="Unassembled WGS sequence"/>
</dbReference>
<keyword evidence="1" id="KW-1133">Transmembrane helix</keyword>
<proteinExistence type="predicted"/>
<keyword evidence="1" id="KW-0812">Transmembrane</keyword>